<feature type="compositionally biased region" description="Low complexity" evidence="3">
    <location>
        <begin position="575"/>
        <end position="596"/>
    </location>
</feature>
<evidence type="ECO:0000313" key="5">
    <source>
        <dbReference type="EMBL" id="WOK97049.1"/>
    </source>
</evidence>
<dbReference type="PROSITE" id="PS51138">
    <property type="entry name" value="ENT"/>
    <property type="match status" value="1"/>
</dbReference>
<evidence type="ECO:0000313" key="6">
    <source>
        <dbReference type="Proteomes" id="UP001327560"/>
    </source>
</evidence>
<dbReference type="InterPro" id="IPR014002">
    <property type="entry name" value="Agenet_dom_plant"/>
</dbReference>
<feature type="compositionally biased region" description="Polar residues" evidence="3">
    <location>
        <begin position="220"/>
        <end position="233"/>
    </location>
</feature>
<reference evidence="5 6" key="1">
    <citation type="submission" date="2023-10" db="EMBL/GenBank/DDBJ databases">
        <title>Chromosome-scale genome assembly provides insights into flower coloration mechanisms of Canna indica.</title>
        <authorList>
            <person name="Li C."/>
        </authorList>
    </citation>
    <scope>NUCLEOTIDE SEQUENCE [LARGE SCALE GENOMIC DNA]</scope>
    <source>
        <tissue evidence="5">Flower</tissue>
    </source>
</reference>
<dbReference type="Pfam" id="PF03735">
    <property type="entry name" value="ENT"/>
    <property type="match status" value="1"/>
</dbReference>
<dbReference type="InterPro" id="IPR036142">
    <property type="entry name" value="ENT_dom-like_sf"/>
</dbReference>
<feature type="region of interest" description="Disordered" evidence="3">
    <location>
        <begin position="206"/>
        <end position="238"/>
    </location>
</feature>
<dbReference type="Proteomes" id="UP001327560">
    <property type="component" value="Chromosome 2"/>
</dbReference>
<dbReference type="Gene3D" id="1.10.1240.40">
    <property type="entry name" value="ENT domain"/>
    <property type="match status" value="1"/>
</dbReference>
<feature type="region of interest" description="Disordered" evidence="3">
    <location>
        <begin position="555"/>
        <end position="597"/>
    </location>
</feature>
<evidence type="ECO:0000256" key="1">
    <source>
        <dbReference type="ARBA" id="ARBA00004123"/>
    </source>
</evidence>
<keyword evidence="6" id="KW-1185">Reference proteome</keyword>
<proteinExistence type="predicted"/>
<feature type="region of interest" description="Disordered" evidence="3">
    <location>
        <begin position="141"/>
        <end position="168"/>
    </location>
</feature>
<feature type="domain" description="ENT" evidence="4">
    <location>
        <begin position="637"/>
        <end position="701"/>
    </location>
</feature>
<gene>
    <name evidence="5" type="ORF">Cni_G05757</name>
</gene>
<comment type="subcellular location">
    <subcellularLocation>
        <location evidence="1">Nucleus</location>
    </subcellularLocation>
</comment>
<dbReference type="SMART" id="SM00743">
    <property type="entry name" value="Agenet"/>
    <property type="match status" value="4"/>
</dbReference>
<dbReference type="InterPro" id="IPR005491">
    <property type="entry name" value="ENT_dom"/>
</dbReference>
<dbReference type="Pfam" id="PF05641">
    <property type="entry name" value="Agenet"/>
    <property type="match status" value="2"/>
</dbReference>
<keyword evidence="2" id="KW-0539">Nucleus</keyword>
<dbReference type="PANTHER" id="PTHR31917:SF5">
    <property type="entry name" value="OS02G0204500 PROTEIN"/>
    <property type="match status" value="1"/>
</dbReference>
<dbReference type="SMART" id="SM01191">
    <property type="entry name" value="ENT"/>
    <property type="match status" value="1"/>
</dbReference>
<organism evidence="5 6">
    <name type="scientific">Canna indica</name>
    <name type="common">Indian-shot</name>
    <dbReference type="NCBI Taxonomy" id="4628"/>
    <lineage>
        <taxon>Eukaryota</taxon>
        <taxon>Viridiplantae</taxon>
        <taxon>Streptophyta</taxon>
        <taxon>Embryophyta</taxon>
        <taxon>Tracheophyta</taxon>
        <taxon>Spermatophyta</taxon>
        <taxon>Magnoliopsida</taxon>
        <taxon>Liliopsida</taxon>
        <taxon>Zingiberales</taxon>
        <taxon>Cannaceae</taxon>
        <taxon>Canna</taxon>
    </lineage>
</organism>
<evidence type="ECO:0000256" key="2">
    <source>
        <dbReference type="ARBA" id="ARBA00023242"/>
    </source>
</evidence>
<dbReference type="PANTHER" id="PTHR31917">
    <property type="entry name" value="AGENET DOMAIN-CONTAINING PROTEIN-RELATED"/>
    <property type="match status" value="1"/>
</dbReference>
<dbReference type="InterPro" id="IPR008395">
    <property type="entry name" value="Agenet-like_dom"/>
</dbReference>
<accession>A0AAQ3JXH3</accession>
<evidence type="ECO:0000259" key="4">
    <source>
        <dbReference type="PROSITE" id="PS51138"/>
    </source>
</evidence>
<dbReference type="SUPFAM" id="SSF158639">
    <property type="entry name" value="ENT-like"/>
    <property type="match status" value="1"/>
</dbReference>
<dbReference type="AlphaFoldDB" id="A0AAQ3JXH3"/>
<dbReference type="EMBL" id="CP136891">
    <property type="protein sequence ID" value="WOK97049.1"/>
    <property type="molecule type" value="Genomic_DNA"/>
</dbReference>
<protein>
    <recommendedName>
        <fullName evidence="4">ENT domain-containing protein</fullName>
    </recommendedName>
</protein>
<name>A0AAQ3JXH3_9LILI</name>
<evidence type="ECO:0000256" key="3">
    <source>
        <dbReference type="SAM" id="MobiDB-lite"/>
    </source>
</evidence>
<sequence>MTFKIGSTVEVWTRRDVPSGSWRKAEIVAGNGHTFSVRYSGYPRGSKVAVDKVPSRAIRPFPPLICCANKVVRGDVIEVLHNKSWRLAEVSRNPDTILCYVRFLGSSEEELQVSIVDTRLPYAWRDNKWILIRKQKQDSGRPINGIVSTPPRGLRRRPCESHVEMSNGGTRKMRAIERVDAVAEYPCRVQMGERYVPSSFFNRAAPSPQRNILSPEPNEDTNSIFSPKPTSHSPWRRKAWPPPSVPIYTNSLQFSTSSCNVGEGKSHPGIDSIDCGESDRSQSLVVVVEGFVRGAVIIVIMVFKKGSRVEVWTRREVPSGSWWSAEIVSGNGRTYSVRYDGYPADSKVAVDKVPRKAIRPFPPLVGGVDDLICGDVVEVLDNNTWKLAEVSKVNIYFCYVRLLGSSRELKVLKSNTRIQLTWHNDKWALIHKDSGKINNTHSKGGNSGYHASQLCAELDNSSAKVDFGIQSHDFTDKTSCIFPRGMKKRPSSIPVEMCNDGRRKMRAIVKDGRREGVITNHPIQCLEKVDAVVSRVRVMDEKYMHSSLINRTTASKMVAGRKISGRDKQKRSIRSSEPSDAESTSSSVGSCSVSSTPCRSQQYNVTYDYQDSFSHSDHAESSCGLETESSLPRKEELQEEIHQLELSAYRSTLLALYASGPISWEREALITNLRLMLNISNDEHLVELRNLLHSDIAIRTS</sequence>
<dbReference type="GO" id="GO:0005634">
    <property type="term" value="C:nucleus"/>
    <property type="evidence" value="ECO:0007669"/>
    <property type="project" value="UniProtKB-SubCell"/>
</dbReference>